<evidence type="ECO:0000256" key="6">
    <source>
        <dbReference type="ARBA" id="ARBA00011998"/>
    </source>
</evidence>
<dbReference type="InterPro" id="IPR050075">
    <property type="entry name" value="LeuD"/>
</dbReference>
<dbReference type="EMBL" id="VITR01000001">
    <property type="protein sequence ID" value="TWB45906.1"/>
    <property type="molecule type" value="Genomic_DNA"/>
</dbReference>
<evidence type="ECO:0000256" key="4">
    <source>
        <dbReference type="ARBA" id="ARBA00009845"/>
    </source>
</evidence>
<reference evidence="12 13" key="1">
    <citation type="submission" date="2019-06" db="EMBL/GenBank/DDBJ databases">
        <title>Genomic Encyclopedia of Type Strains, Phase IV (KMG-V): Genome sequencing to study the core and pangenomes of soil and plant-associated prokaryotes.</title>
        <authorList>
            <person name="Whitman W."/>
        </authorList>
    </citation>
    <scope>NUCLEOTIDE SEQUENCE [LARGE SCALE GENOMIC DNA]</scope>
    <source>
        <strain evidence="12 13">BR 11622</strain>
    </source>
</reference>
<dbReference type="InterPro" id="IPR015928">
    <property type="entry name" value="Aconitase/3IPM_dehydase_swvl"/>
</dbReference>
<comment type="similarity">
    <text evidence="4">Belongs to the LeuD family. LeuD type 1 subfamily.</text>
</comment>
<evidence type="ECO:0000256" key="7">
    <source>
        <dbReference type="ARBA" id="ARBA00022430"/>
    </source>
</evidence>
<dbReference type="AlphaFoldDB" id="A0A560HHH7"/>
<keyword evidence="10" id="KW-0100">Branched-chain amino acid biosynthesis</keyword>
<evidence type="ECO:0000256" key="8">
    <source>
        <dbReference type="ARBA" id="ARBA00022605"/>
    </source>
</evidence>
<evidence type="ECO:0000256" key="5">
    <source>
        <dbReference type="ARBA" id="ARBA00011271"/>
    </source>
</evidence>
<dbReference type="PANTHER" id="PTHR43345">
    <property type="entry name" value="3-ISOPROPYLMALATE DEHYDRATASE SMALL SUBUNIT 2-RELATED-RELATED"/>
    <property type="match status" value="1"/>
</dbReference>
<comment type="subunit">
    <text evidence="5">Heterodimer of LeuC and LeuD.</text>
</comment>
<organism evidence="12 13">
    <name type="scientific">Nitrospirillum amazonense</name>
    <dbReference type="NCBI Taxonomy" id="28077"/>
    <lineage>
        <taxon>Bacteria</taxon>
        <taxon>Pseudomonadati</taxon>
        <taxon>Pseudomonadota</taxon>
        <taxon>Alphaproteobacteria</taxon>
        <taxon>Rhodospirillales</taxon>
        <taxon>Azospirillaceae</taxon>
        <taxon>Nitrospirillum</taxon>
    </lineage>
</organism>
<feature type="domain" description="Aconitase A/isopropylmalate dehydratase small subunit swivel" evidence="11">
    <location>
        <begin position="4"/>
        <end position="124"/>
    </location>
</feature>
<comment type="caution">
    <text evidence="12">The sequence shown here is derived from an EMBL/GenBank/DDBJ whole genome shotgun (WGS) entry which is preliminary data.</text>
</comment>
<dbReference type="CDD" id="cd01577">
    <property type="entry name" value="IPMI_Swivel"/>
    <property type="match status" value="1"/>
</dbReference>
<dbReference type="PANTHER" id="PTHR43345:SF5">
    <property type="entry name" value="3-ISOPROPYLMALATE DEHYDRATASE SMALL SUBUNIT"/>
    <property type="match status" value="1"/>
</dbReference>
<dbReference type="GO" id="GO:0003861">
    <property type="term" value="F:3-isopropylmalate dehydratase activity"/>
    <property type="evidence" value="ECO:0007669"/>
    <property type="project" value="UniProtKB-EC"/>
</dbReference>
<dbReference type="InterPro" id="IPR033940">
    <property type="entry name" value="IPMI_Swivel"/>
</dbReference>
<dbReference type="NCBIfam" id="TIGR00171">
    <property type="entry name" value="leuD"/>
    <property type="match status" value="1"/>
</dbReference>
<dbReference type="EC" id="4.2.1.33" evidence="6"/>
<comment type="pathway">
    <text evidence="3">Amino-acid biosynthesis; L-leucine biosynthesis; L-leucine from 3-methyl-2-oxobutanoate: step 2/4.</text>
</comment>
<proteinExistence type="inferred from homology"/>
<dbReference type="GO" id="GO:0009316">
    <property type="term" value="C:3-isopropylmalate dehydratase complex"/>
    <property type="evidence" value="ECO:0007669"/>
    <property type="project" value="InterPro"/>
</dbReference>
<keyword evidence="13" id="KW-1185">Reference proteome</keyword>
<dbReference type="NCBIfam" id="NF002458">
    <property type="entry name" value="PRK01641.1"/>
    <property type="match status" value="1"/>
</dbReference>
<keyword evidence="9" id="KW-0456">Lyase</keyword>
<evidence type="ECO:0000256" key="3">
    <source>
        <dbReference type="ARBA" id="ARBA00004729"/>
    </source>
</evidence>
<dbReference type="InterPro" id="IPR000573">
    <property type="entry name" value="AconitaseA/IPMdHydase_ssu_swvl"/>
</dbReference>
<dbReference type="Pfam" id="PF00694">
    <property type="entry name" value="Aconitase_C"/>
    <property type="match status" value="1"/>
</dbReference>
<evidence type="ECO:0000259" key="11">
    <source>
        <dbReference type="Pfam" id="PF00694"/>
    </source>
</evidence>
<keyword evidence="8" id="KW-0028">Amino-acid biosynthesis</keyword>
<keyword evidence="7" id="KW-0432">Leucine biosynthesis</keyword>
<gene>
    <name evidence="12" type="ORF">FBZ90_101241</name>
</gene>
<comment type="function">
    <text evidence="2">Catalyzes the isomerization between 2-isopropylmalate and 3-isopropylmalate, via the formation of 2-isopropylmaleate.</text>
</comment>
<dbReference type="SUPFAM" id="SSF52016">
    <property type="entry name" value="LeuD/IlvD-like"/>
    <property type="match status" value="1"/>
</dbReference>
<protein>
    <recommendedName>
        <fullName evidence="6">3-isopropylmalate dehydratase</fullName>
        <ecNumber evidence="6">4.2.1.33</ecNumber>
    </recommendedName>
</protein>
<comment type="catalytic activity">
    <reaction evidence="1">
        <text>(2R,3S)-3-isopropylmalate = (2S)-2-isopropylmalate</text>
        <dbReference type="Rhea" id="RHEA:32287"/>
        <dbReference type="ChEBI" id="CHEBI:1178"/>
        <dbReference type="ChEBI" id="CHEBI:35121"/>
        <dbReference type="EC" id="4.2.1.33"/>
    </reaction>
</comment>
<name>A0A560HHH7_9PROT</name>
<evidence type="ECO:0000256" key="9">
    <source>
        <dbReference type="ARBA" id="ARBA00023239"/>
    </source>
</evidence>
<dbReference type="RefSeq" id="WP_211101872.1">
    <property type="nucleotide sequence ID" value="NZ_VITR01000001.1"/>
</dbReference>
<dbReference type="InterPro" id="IPR004431">
    <property type="entry name" value="3-IsopropMal_deHydase_ssu"/>
</dbReference>
<evidence type="ECO:0000313" key="13">
    <source>
        <dbReference type="Proteomes" id="UP000315751"/>
    </source>
</evidence>
<evidence type="ECO:0000256" key="10">
    <source>
        <dbReference type="ARBA" id="ARBA00023304"/>
    </source>
</evidence>
<evidence type="ECO:0000313" key="12">
    <source>
        <dbReference type="EMBL" id="TWB45906.1"/>
    </source>
</evidence>
<dbReference type="Gene3D" id="3.20.19.10">
    <property type="entry name" value="Aconitase, domain 4"/>
    <property type="match status" value="1"/>
</dbReference>
<accession>A0A560HHH7</accession>
<sequence>MIQPFVRVAGAAAALPEENVDTDIIYPARFLLITARLGLGPYAFHDRRFHADGSEVADFVFNQPAWREAPILVAGANFGSGSSREQAVWALLGRGIRCVIAPSFGEIFQANCHRNGVLPITLPPEQVAALSADAVEARAFEVDLEAQAVTVAGKAPLPFTIDPERRRALLNGWDETATLLNAHGADIETFEGRHRRLQPWLFDAETDA</sequence>
<dbReference type="UniPathway" id="UPA00048">
    <property type="reaction ID" value="UER00071"/>
</dbReference>
<evidence type="ECO:0000256" key="2">
    <source>
        <dbReference type="ARBA" id="ARBA00002695"/>
    </source>
</evidence>
<evidence type="ECO:0000256" key="1">
    <source>
        <dbReference type="ARBA" id="ARBA00000491"/>
    </source>
</evidence>
<dbReference type="Proteomes" id="UP000315751">
    <property type="component" value="Unassembled WGS sequence"/>
</dbReference>
<dbReference type="GO" id="GO:0009098">
    <property type="term" value="P:L-leucine biosynthetic process"/>
    <property type="evidence" value="ECO:0007669"/>
    <property type="project" value="UniProtKB-UniPathway"/>
</dbReference>